<sequence length="53" mass="5790">MPRVFLALFRWESPWGGRRVRGPNSSLRREGSSSSLLPFGLSEGAAVGVQSSR</sequence>
<comment type="caution">
    <text evidence="1">The sequence shown here is derived from an EMBL/GenBank/DDBJ whole genome shotgun (WGS) entry which is preliminary data.</text>
</comment>
<proteinExistence type="predicted"/>
<name>A0AAW2E6Y9_9HYME</name>
<evidence type="ECO:0000313" key="2">
    <source>
        <dbReference type="Proteomes" id="UP001430953"/>
    </source>
</evidence>
<protein>
    <submittedName>
        <fullName evidence="1">Uncharacterized protein</fullName>
    </submittedName>
</protein>
<dbReference type="Proteomes" id="UP001430953">
    <property type="component" value="Unassembled WGS sequence"/>
</dbReference>
<evidence type="ECO:0000313" key="1">
    <source>
        <dbReference type="EMBL" id="KAL0098468.1"/>
    </source>
</evidence>
<dbReference type="EMBL" id="JADYXP020000060">
    <property type="protein sequence ID" value="KAL0098468.1"/>
    <property type="molecule type" value="Genomic_DNA"/>
</dbReference>
<keyword evidence="2" id="KW-1185">Reference proteome</keyword>
<reference evidence="1 2" key="1">
    <citation type="submission" date="2023-03" db="EMBL/GenBank/DDBJ databases">
        <title>High recombination rates correlate with genetic variation in Cardiocondyla obscurior ants.</title>
        <authorList>
            <person name="Errbii M."/>
        </authorList>
    </citation>
    <scope>NUCLEOTIDE SEQUENCE [LARGE SCALE GENOMIC DNA]</scope>
    <source>
        <strain evidence="1">Alpha-2009</strain>
        <tissue evidence="1">Whole body</tissue>
    </source>
</reference>
<dbReference type="AlphaFoldDB" id="A0AAW2E6Y9"/>
<accession>A0AAW2E6Y9</accession>
<gene>
    <name evidence="1" type="ORF">PUN28_020424</name>
</gene>
<organism evidence="1 2">
    <name type="scientific">Cardiocondyla obscurior</name>
    <dbReference type="NCBI Taxonomy" id="286306"/>
    <lineage>
        <taxon>Eukaryota</taxon>
        <taxon>Metazoa</taxon>
        <taxon>Ecdysozoa</taxon>
        <taxon>Arthropoda</taxon>
        <taxon>Hexapoda</taxon>
        <taxon>Insecta</taxon>
        <taxon>Pterygota</taxon>
        <taxon>Neoptera</taxon>
        <taxon>Endopterygota</taxon>
        <taxon>Hymenoptera</taxon>
        <taxon>Apocrita</taxon>
        <taxon>Aculeata</taxon>
        <taxon>Formicoidea</taxon>
        <taxon>Formicidae</taxon>
        <taxon>Myrmicinae</taxon>
        <taxon>Cardiocondyla</taxon>
    </lineage>
</organism>